<feature type="non-terminal residue" evidence="1">
    <location>
        <position position="27"/>
    </location>
</feature>
<proteinExistence type="predicted"/>
<evidence type="ECO:0000313" key="1">
    <source>
        <dbReference type="EMBL" id="MBB3928923.1"/>
    </source>
</evidence>
<keyword evidence="2" id="KW-1185">Reference proteome</keyword>
<organism evidence="1 2">
    <name type="scientific">Sphingobium jiangsuense</name>
    <dbReference type="NCBI Taxonomy" id="870476"/>
    <lineage>
        <taxon>Bacteria</taxon>
        <taxon>Pseudomonadati</taxon>
        <taxon>Pseudomonadota</taxon>
        <taxon>Alphaproteobacteria</taxon>
        <taxon>Sphingomonadales</taxon>
        <taxon>Sphingomonadaceae</taxon>
        <taxon>Sphingobium</taxon>
    </lineage>
</organism>
<gene>
    <name evidence="1" type="ORF">GGR43_004668</name>
</gene>
<dbReference type="EMBL" id="JACIDT010000045">
    <property type="protein sequence ID" value="MBB3928923.1"/>
    <property type="molecule type" value="Genomic_DNA"/>
</dbReference>
<comment type="caution">
    <text evidence="1">The sequence shown here is derived from an EMBL/GenBank/DDBJ whole genome shotgun (WGS) entry which is preliminary data.</text>
</comment>
<name>A0A7W6BL34_9SPHN</name>
<dbReference type="AlphaFoldDB" id="A0A7W6BL34"/>
<protein>
    <submittedName>
        <fullName evidence="1">Uncharacterized protein</fullName>
    </submittedName>
</protein>
<evidence type="ECO:0000313" key="2">
    <source>
        <dbReference type="Proteomes" id="UP000571950"/>
    </source>
</evidence>
<dbReference type="Proteomes" id="UP000571950">
    <property type="component" value="Unassembled WGS sequence"/>
</dbReference>
<accession>A0A7W6BL34</accession>
<reference evidence="1 2" key="1">
    <citation type="submission" date="2020-08" db="EMBL/GenBank/DDBJ databases">
        <title>Genomic Encyclopedia of Type Strains, Phase IV (KMG-IV): sequencing the most valuable type-strain genomes for metagenomic binning, comparative biology and taxonomic classification.</title>
        <authorList>
            <person name="Goeker M."/>
        </authorList>
    </citation>
    <scope>NUCLEOTIDE SEQUENCE [LARGE SCALE GENOMIC DNA]</scope>
    <source>
        <strain evidence="1 2">DSM 26189</strain>
    </source>
</reference>
<sequence length="27" mass="2983">MCHMIREYMGQVDGDDPVGGFGKIVEV</sequence>